<name>A0A7J6SJY2_PEROL</name>
<reference evidence="2 3" key="1">
    <citation type="submission" date="2020-04" db="EMBL/GenBank/DDBJ databases">
        <title>Perkinsus olseni comparative genomics.</title>
        <authorList>
            <person name="Bogema D.R."/>
        </authorList>
    </citation>
    <scope>NUCLEOTIDE SEQUENCE [LARGE SCALE GENOMIC DNA]</scope>
    <source>
        <strain evidence="2">ATCC PRA-205</strain>
    </source>
</reference>
<proteinExistence type="predicted"/>
<evidence type="ECO:0000313" key="3">
    <source>
        <dbReference type="Proteomes" id="UP000574390"/>
    </source>
</evidence>
<feature type="compositionally biased region" description="Polar residues" evidence="1">
    <location>
        <begin position="7"/>
        <end position="25"/>
    </location>
</feature>
<dbReference type="AlphaFoldDB" id="A0A7J6SJY2"/>
<feature type="region of interest" description="Disordered" evidence="1">
    <location>
        <begin position="1"/>
        <end position="93"/>
    </location>
</feature>
<dbReference type="EMBL" id="JABANM010014177">
    <property type="protein sequence ID" value="KAF4733073.1"/>
    <property type="molecule type" value="Genomic_DNA"/>
</dbReference>
<dbReference type="Proteomes" id="UP000574390">
    <property type="component" value="Unassembled WGS sequence"/>
</dbReference>
<evidence type="ECO:0000256" key="1">
    <source>
        <dbReference type="SAM" id="MobiDB-lite"/>
    </source>
</evidence>
<sequence>VKASPASIRNVTSPSKAKCASSSTGSREKLELMRRRIPPFESTRAPSAAEATDELTRRNNRLQAELEKGRRSRREAMEASYRRSALENSQRAVRERTELTDMKQENYRLQAQVKVLEEHQARAVEERGRGHLKGAARQDEDISQ</sequence>
<comment type="caution">
    <text evidence="2">The sequence shown here is derived from an EMBL/GenBank/DDBJ whole genome shotgun (WGS) entry which is preliminary data.</text>
</comment>
<feature type="compositionally biased region" description="Basic and acidic residues" evidence="1">
    <location>
        <begin position="64"/>
        <end position="85"/>
    </location>
</feature>
<protein>
    <submittedName>
        <fullName evidence="2">Uncharacterized protein</fullName>
    </submittedName>
</protein>
<organism evidence="2 3">
    <name type="scientific">Perkinsus olseni</name>
    <name type="common">Perkinsus atlanticus</name>
    <dbReference type="NCBI Taxonomy" id="32597"/>
    <lineage>
        <taxon>Eukaryota</taxon>
        <taxon>Sar</taxon>
        <taxon>Alveolata</taxon>
        <taxon>Perkinsozoa</taxon>
        <taxon>Perkinsea</taxon>
        <taxon>Perkinsida</taxon>
        <taxon>Perkinsidae</taxon>
        <taxon>Perkinsus</taxon>
    </lineage>
</organism>
<accession>A0A7J6SJY2</accession>
<gene>
    <name evidence="2" type="ORF">FOZ62_012096</name>
</gene>
<feature type="region of interest" description="Disordered" evidence="1">
    <location>
        <begin position="124"/>
        <end position="144"/>
    </location>
</feature>
<evidence type="ECO:0000313" key="2">
    <source>
        <dbReference type="EMBL" id="KAF4733073.1"/>
    </source>
</evidence>
<feature type="non-terminal residue" evidence="2">
    <location>
        <position position="1"/>
    </location>
</feature>